<name>A0A0A9B142_ARUDO</name>
<evidence type="ECO:0000313" key="1">
    <source>
        <dbReference type="EMBL" id="JAD54900.1"/>
    </source>
</evidence>
<sequence>MRSTHISCSTSYCRFLLQHNCRFLLTCKLHIDPVPSFLPHVRETH</sequence>
<accession>A0A0A9B142</accession>
<dbReference type="AlphaFoldDB" id="A0A0A9B142"/>
<protein>
    <submittedName>
        <fullName evidence="1">Uncharacterized protein</fullName>
    </submittedName>
</protein>
<dbReference type="EMBL" id="GBRH01242995">
    <property type="protein sequence ID" value="JAD54900.1"/>
    <property type="molecule type" value="Transcribed_RNA"/>
</dbReference>
<proteinExistence type="predicted"/>
<organism evidence="1">
    <name type="scientific">Arundo donax</name>
    <name type="common">Giant reed</name>
    <name type="synonym">Donax arundinaceus</name>
    <dbReference type="NCBI Taxonomy" id="35708"/>
    <lineage>
        <taxon>Eukaryota</taxon>
        <taxon>Viridiplantae</taxon>
        <taxon>Streptophyta</taxon>
        <taxon>Embryophyta</taxon>
        <taxon>Tracheophyta</taxon>
        <taxon>Spermatophyta</taxon>
        <taxon>Magnoliopsida</taxon>
        <taxon>Liliopsida</taxon>
        <taxon>Poales</taxon>
        <taxon>Poaceae</taxon>
        <taxon>PACMAD clade</taxon>
        <taxon>Arundinoideae</taxon>
        <taxon>Arundineae</taxon>
        <taxon>Arundo</taxon>
    </lineage>
</organism>
<reference evidence="1" key="2">
    <citation type="journal article" date="2015" name="Data Brief">
        <title>Shoot transcriptome of the giant reed, Arundo donax.</title>
        <authorList>
            <person name="Barrero R.A."/>
            <person name="Guerrero F.D."/>
            <person name="Moolhuijzen P."/>
            <person name="Goolsby J.A."/>
            <person name="Tidwell J."/>
            <person name="Bellgard S.E."/>
            <person name="Bellgard M.I."/>
        </authorList>
    </citation>
    <scope>NUCLEOTIDE SEQUENCE</scope>
    <source>
        <tissue evidence="1">Shoot tissue taken approximately 20 cm above the soil surface</tissue>
    </source>
</reference>
<reference evidence="1" key="1">
    <citation type="submission" date="2014-09" db="EMBL/GenBank/DDBJ databases">
        <authorList>
            <person name="Magalhaes I.L.F."/>
            <person name="Oliveira U."/>
            <person name="Santos F.R."/>
            <person name="Vidigal T.H.D.A."/>
            <person name="Brescovit A.D."/>
            <person name="Santos A.J."/>
        </authorList>
    </citation>
    <scope>NUCLEOTIDE SEQUENCE</scope>
    <source>
        <tissue evidence="1">Shoot tissue taken approximately 20 cm above the soil surface</tissue>
    </source>
</reference>